<evidence type="ECO:0000313" key="1">
    <source>
        <dbReference type="EMBL" id="GKT51627.1"/>
    </source>
</evidence>
<dbReference type="RefSeq" id="XP_049133977.1">
    <property type="nucleotide sequence ID" value="XM_049278020.1"/>
</dbReference>
<sequence>MSLGILRGQAIRDVMRQWHMAPLRDEVMRPPSGQFCYSHQRGTGITRQYPASYGTVLGSLAGLLGGQEGYKQSVANFKPPTHRGAFTPLNRVEPAGSRSVKAVDTSTVIKLGASCMALCNERMSRV</sequence>
<reference evidence="1 2" key="1">
    <citation type="submission" date="2022-03" db="EMBL/GenBank/DDBJ databases">
        <title>Genome data of Colletotrichum spp.</title>
        <authorList>
            <person name="Utami Y.D."/>
            <person name="Hiruma K."/>
        </authorList>
    </citation>
    <scope>NUCLEOTIDE SEQUENCE [LARGE SCALE GENOMIC DNA]</scope>
    <source>
        <strain evidence="1 2">MAFF 239500</strain>
    </source>
</reference>
<keyword evidence="2" id="KW-1185">Reference proteome</keyword>
<dbReference type="AlphaFoldDB" id="A0AA37PGB3"/>
<accession>A0AA37PGB3</accession>
<dbReference type="GeneID" id="73332610"/>
<name>A0AA37PGB3_9PEZI</name>
<gene>
    <name evidence="1" type="ORF">ColSpa_11808</name>
</gene>
<proteinExistence type="predicted"/>
<organism evidence="1 2">
    <name type="scientific">Colletotrichum spaethianum</name>
    <dbReference type="NCBI Taxonomy" id="700344"/>
    <lineage>
        <taxon>Eukaryota</taxon>
        <taxon>Fungi</taxon>
        <taxon>Dikarya</taxon>
        <taxon>Ascomycota</taxon>
        <taxon>Pezizomycotina</taxon>
        <taxon>Sordariomycetes</taxon>
        <taxon>Hypocreomycetidae</taxon>
        <taxon>Glomerellales</taxon>
        <taxon>Glomerellaceae</taxon>
        <taxon>Colletotrichum</taxon>
        <taxon>Colletotrichum spaethianum species complex</taxon>
    </lineage>
</organism>
<dbReference type="Proteomes" id="UP001055115">
    <property type="component" value="Unassembled WGS sequence"/>
</dbReference>
<evidence type="ECO:0000313" key="2">
    <source>
        <dbReference type="Proteomes" id="UP001055115"/>
    </source>
</evidence>
<dbReference type="EMBL" id="BQXU01000051">
    <property type="protein sequence ID" value="GKT51627.1"/>
    <property type="molecule type" value="Genomic_DNA"/>
</dbReference>
<protein>
    <submittedName>
        <fullName evidence="1">Uncharacterized protein</fullName>
    </submittedName>
</protein>
<comment type="caution">
    <text evidence="1">The sequence shown here is derived from an EMBL/GenBank/DDBJ whole genome shotgun (WGS) entry which is preliminary data.</text>
</comment>